<dbReference type="EnsemblMetazoa" id="G13102.11">
    <property type="protein sequence ID" value="G13102.11:cds"/>
    <property type="gene ID" value="G13102"/>
</dbReference>
<dbReference type="InterPro" id="IPR043216">
    <property type="entry name" value="PAP-like"/>
</dbReference>
<comment type="subcellular location">
    <subcellularLocation>
        <location evidence="1">Membrane</location>
        <topology evidence="1">Multi-pass membrane protein</topology>
    </subcellularLocation>
</comment>
<dbReference type="Gene3D" id="1.20.144.10">
    <property type="entry name" value="Phosphatidic acid phosphatase type 2/haloperoxidase"/>
    <property type="match status" value="1"/>
</dbReference>
<feature type="transmembrane region" description="Helical" evidence="6">
    <location>
        <begin position="176"/>
        <end position="194"/>
    </location>
</feature>
<dbReference type="EnsemblMetazoa" id="G13102.16">
    <property type="protein sequence ID" value="G13102.16:cds"/>
    <property type="gene ID" value="G13102"/>
</dbReference>
<dbReference type="PANTHER" id="PTHR10165:SF174">
    <property type="entry name" value="PHOSPHATIDIC ACID PHOSPHATASE TYPE 2_HALOPEROXIDASE DOMAIN-CONTAINING PROTEIN"/>
    <property type="match status" value="1"/>
</dbReference>
<evidence type="ECO:0000256" key="5">
    <source>
        <dbReference type="ARBA" id="ARBA00023136"/>
    </source>
</evidence>
<keyword evidence="3 6" id="KW-0812">Transmembrane</keyword>
<dbReference type="GO" id="GO:0006644">
    <property type="term" value="P:phospholipid metabolic process"/>
    <property type="evidence" value="ECO:0007669"/>
    <property type="project" value="InterPro"/>
</dbReference>
<evidence type="ECO:0000256" key="6">
    <source>
        <dbReference type="SAM" id="Phobius"/>
    </source>
</evidence>
<dbReference type="SUPFAM" id="SSF48317">
    <property type="entry name" value="Acid phosphatase/Vanadium-dependent haloperoxidase"/>
    <property type="match status" value="1"/>
</dbReference>
<dbReference type="EnsemblMetazoa" id="G13102.4">
    <property type="protein sequence ID" value="G13102.4:cds"/>
    <property type="gene ID" value="G13102"/>
</dbReference>
<evidence type="ECO:0000256" key="1">
    <source>
        <dbReference type="ARBA" id="ARBA00004141"/>
    </source>
</evidence>
<dbReference type="PANTHER" id="PTHR10165">
    <property type="entry name" value="LIPID PHOSPHATE PHOSPHATASE"/>
    <property type="match status" value="1"/>
</dbReference>
<feature type="transmembrane region" description="Helical" evidence="6">
    <location>
        <begin position="232"/>
        <end position="249"/>
    </location>
</feature>
<dbReference type="GO" id="GO:0007165">
    <property type="term" value="P:signal transduction"/>
    <property type="evidence" value="ECO:0007669"/>
    <property type="project" value="TreeGrafter"/>
</dbReference>
<feature type="transmembrane region" description="Helical" evidence="6">
    <location>
        <begin position="12"/>
        <end position="31"/>
    </location>
</feature>
<dbReference type="AlphaFoldDB" id="A0A8W8IAA4"/>
<dbReference type="Proteomes" id="UP000005408">
    <property type="component" value="Unassembled WGS sequence"/>
</dbReference>
<dbReference type="EnsemblMetazoa" id="G13102.2">
    <property type="protein sequence ID" value="G13102.2:cds"/>
    <property type="gene ID" value="G13102"/>
</dbReference>
<name>A0A8W8IAA4_MAGGI</name>
<dbReference type="GO" id="GO:0008195">
    <property type="term" value="F:phosphatidate phosphatase activity"/>
    <property type="evidence" value="ECO:0007669"/>
    <property type="project" value="TreeGrafter"/>
</dbReference>
<evidence type="ECO:0000256" key="3">
    <source>
        <dbReference type="ARBA" id="ARBA00022692"/>
    </source>
</evidence>
<feature type="transmembrane region" description="Helical" evidence="6">
    <location>
        <begin position="100"/>
        <end position="124"/>
    </location>
</feature>
<dbReference type="EnsemblMetazoa" id="G13102.9">
    <property type="protein sequence ID" value="G13102.9:cds"/>
    <property type="gene ID" value="G13102"/>
</dbReference>
<reference evidence="8" key="1">
    <citation type="submission" date="2022-08" db="UniProtKB">
        <authorList>
            <consortium name="EnsemblMetazoa"/>
        </authorList>
    </citation>
    <scope>IDENTIFICATION</scope>
    <source>
        <strain evidence="8">05x7-T-G4-1.051#20</strain>
    </source>
</reference>
<dbReference type="GO" id="GO:0005886">
    <property type="term" value="C:plasma membrane"/>
    <property type="evidence" value="ECO:0007669"/>
    <property type="project" value="TreeGrafter"/>
</dbReference>
<dbReference type="Pfam" id="PF01569">
    <property type="entry name" value="PAP2"/>
    <property type="match status" value="1"/>
</dbReference>
<organism evidence="8 9">
    <name type="scientific">Magallana gigas</name>
    <name type="common">Pacific oyster</name>
    <name type="synonym">Crassostrea gigas</name>
    <dbReference type="NCBI Taxonomy" id="29159"/>
    <lineage>
        <taxon>Eukaryota</taxon>
        <taxon>Metazoa</taxon>
        <taxon>Spiralia</taxon>
        <taxon>Lophotrochozoa</taxon>
        <taxon>Mollusca</taxon>
        <taxon>Bivalvia</taxon>
        <taxon>Autobranchia</taxon>
        <taxon>Pteriomorphia</taxon>
        <taxon>Ostreida</taxon>
        <taxon>Ostreoidea</taxon>
        <taxon>Ostreidae</taxon>
        <taxon>Magallana</taxon>
    </lineage>
</organism>
<comment type="similarity">
    <text evidence="2">Belongs to the PA-phosphatase related phosphoesterase family.</text>
</comment>
<dbReference type="InterPro" id="IPR000326">
    <property type="entry name" value="PAP2/HPO"/>
</dbReference>
<dbReference type="GO" id="GO:0046839">
    <property type="term" value="P:phospholipid dephosphorylation"/>
    <property type="evidence" value="ECO:0007669"/>
    <property type="project" value="TreeGrafter"/>
</dbReference>
<dbReference type="OrthoDB" id="8907274at2759"/>
<proteinExistence type="inferred from homology"/>
<dbReference type="EnsemblMetazoa" id="G13102.3">
    <property type="protein sequence ID" value="G13102.3:cds"/>
    <property type="gene ID" value="G13102"/>
</dbReference>
<sequence length="294" mass="33070">MLTLSRATFIQVITDISFYLAATVIALLFALNELKGLKPFIRGFFCDDQNLMYPYREDSVSTLMAIVVLMVPTVVIILFTEALLLKNYSQKLKPFLRNSYNMVGCLLLGFTLCMLFIEIVKLYVGRLRPHFLTVCQPNISTSNCSKTFITSYTCQGSDLDAIYDPRKSFPSGHSGAAWNVMTYLAMYIHFRILTNWPRFRVFCPILQLAAICLAAYVSISRLQDYKHHTGDVIGGGIIGIVFTLSAIYQNPKARRGFLRGGYDQADFGDTMDTVICTELHQANSKPRTTPNGQT</sequence>
<keyword evidence="4 6" id="KW-1133">Transmembrane helix</keyword>
<dbReference type="OMA" id="HDLCQVT"/>
<keyword evidence="9" id="KW-1185">Reference proteome</keyword>
<evidence type="ECO:0000256" key="4">
    <source>
        <dbReference type="ARBA" id="ARBA00022989"/>
    </source>
</evidence>
<evidence type="ECO:0000313" key="8">
    <source>
        <dbReference type="EnsemblMetazoa" id="G13102.1:cds"/>
    </source>
</evidence>
<dbReference type="InterPro" id="IPR036938">
    <property type="entry name" value="PAP2/HPO_sf"/>
</dbReference>
<feature type="domain" description="Phosphatidic acid phosphatase type 2/haloperoxidase" evidence="7">
    <location>
        <begin position="103"/>
        <end position="247"/>
    </location>
</feature>
<dbReference type="SMART" id="SM00014">
    <property type="entry name" value="acidPPc"/>
    <property type="match status" value="1"/>
</dbReference>
<keyword evidence="5 6" id="KW-0472">Membrane</keyword>
<dbReference type="EnsemblMetazoa" id="G13102.1">
    <property type="protein sequence ID" value="G13102.1:cds"/>
    <property type="gene ID" value="G13102"/>
</dbReference>
<feature type="transmembrane region" description="Helical" evidence="6">
    <location>
        <begin position="201"/>
        <end position="220"/>
    </location>
</feature>
<accession>A0A8W8IAA4</accession>
<dbReference type="EnsemblMetazoa" id="G13102.10">
    <property type="protein sequence ID" value="G13102.10:cds"/>
    <property type="gene ID" value="G13102"/>
</dbReference>
<protein>
    <recommendedName>
        <fullName evidence="7">Phosphatidic acid phosphatase type 2/haloperoxidase domain-containing protein</fullName>
    </recommendedName>
</protein>
<feature type="transmembrane region" description="Helical" evidence="6">
    <location>
        <begin position="60"/>
        <end position="79"/>
    </location>
</feature>
<evidence type="ECO:0000259" key="7">
    <source>
        <dbReference type="SMART" id="SM00014"/>
    </source>
</evidence>
<evidence type="ECO:0000256" key="2">
    <source>
        <dbReference type="ARBA" id="ARBA00008816"/>
    </source>
</evidence>
<evidence type="ECO:0000313" key="9">
    <source>
        <dbReference type="Proteomes" id="UP000005408"/>
    </source>
</evidence>